<dbReference type="OrthoDB" id="9847458at2"/>
<dbReference type="KEGG" id="cte:CT1311"/>
<reference evidence="1 2" key="1">
    <citation type="journal article" date="2002" name="Proc. Natl. Acad. Sci. U.S.A.">
        <title>The complete genome sequence of Chlorobium tepidum TLS, a photosynthetic, anaerobic, green-sulfur bacterium.</title>
        <authorList>
            <person name="Eisen J.A."/>
            <person name="Nelson K.E."/>
            <person name="Paulsen I.T."/>
            <person name="Heidelberg J.F."/>
            <person name="Wu M."/>
            <person name="Dodson R.J."/>
            <person name="Deboy R."/>
            <person name="Gwinn M.L."/>
            <person name="Nelson W.C."/>
            <person name="Haft D.H."/>
            <person name="Hickey E.K."/>
            <person name="Peterson J.D."/>
            <person name="Durkin A.S."/>
            <person name="Kolonay J.L."/>
            <person name="Yang F."/>
            <person name="Holt I."/>
            <person name="Umayam L.A."/>
            <person name="Mason T."/>
            <person name="Brenner M."/>
            <person name="Shea T.P."/>
            <person name="Parksey D."/>
            <person name="Nierman W.C."/>
            <person name="Feldblyum T.V."/>
            <person name="Hansen C.L."/>
            <person name="Craven M.B."/>
            <person name="Radune D."/>
            <person name="Vamathevan J."/>
            <person name="Khouri H."/>
            <person name="White O."/>
            <person name="Gruber T.M."/>
            <person name="Ketchum K.A."/>
            <person name="Venter J.C."/>
            <person name="Tettelin H."/>
            <person name="Bryant D.A."/>
            <person name="Fraser C.M."/>
        </authorList>
    </citation>
    <scope>NUCLEOTIDE SEQUENCE [LARGE SCALE GENOMIC DNA]</scope>
    <source>
        <strain evidence="2">ATCC 49652 / DSM 12025 / NBRC 103806 / TLS</strain>
    </source>
</reference>
<protein>
    <submittedName>
        <fullName evidence="1">Uncharacterized protein</fullName>
    </submittedName>
</protein>
<name>Q8KCU9_CHLTE</name>
<organism evidence="1 2">
    <name type="scientific">Chlorobaculum tepidum (strain ATCC 49652 / DSM 12025 / NBRC 103806 / TLS)</name>
    <name type="common">Chlorobium tepidum</name>
    <dbReference type="NCBI Taxonomy" id="194439"/>
    <lineage>
        <taxon>Bacteria</taxon>
        <taxon>Pseudomonadati</taxon>
        <taxon>Chlorobiota</taxon>
        <taxon>Chlorobiia</taxon>
        <taxon>Chlorobiales</taxon>
        <taxon>Chlorobiaceae</taxon>
        <taxon>Chlorobaculum</taxon>
    </lineage>
</organism>
<evidence type="ECO:0000313" key="1">
    <source>
        <dbReference type="EMBL" id="AAM72541.1"/>
    </source>
</evidence>
<dbReference type="STRING" id="194439.CT1311"/>
<dbReference type="EMBL" id="AE006470">
    <property type="protein sequence ID" value="AAM72541.1"/>
    <property type="molecule type" value="Genomic_DNA"/>
</dbReference>
<dbReference type="AlphaFoldDB" id="Q8KCU9"/>
<keyword evidence="2" id="KW-1185">Reference proteome</keyword>
<dbReference type="Proteomes" id="UP000001007">
    <property type="component" value="Chromosome"/>
</dbReference>
<proteinExistence type="predicted"/>
<sequence length="173" mass="20015">MFPPRRKHHIWPMSLYRTYNLSHRDERRALMNRTVVVAVAVVVCCGLSGCTGPTDQKVNLPHTDLNGAIVSPANTPQSSLVSDMPPWIDLYRERNLVNVSSVDHVVIVIFETQGSREEVYHHYFDKFNGEENFSSFRYNRDIISFVKDGYGIKITLLDSTKNLWSLEYHRQMI</sequence>
<dbReference type="HOGENOM" id="CLU_1544888_0_0_10"/>
<evidence type="ECO:0000313" key="2">
    <source>
        <dbReference type="Proteomes" id="UP000001007"/>
    </source>
</evidence>
<gene>
    <name evidence="1" type="ordered locus">CT1311</name>
</gene>
<accession>Q8KCU9</accession>
<dbReference type="EnsemblBacteria" id="AAM72541">
    <property type="protein sequence ID" value="AAM72541"/>
    <property type="gene ID" value="CT1311"/>
</dbReference>